<evidence type="ECO:0000256" key="1">
    <source>
        <dbReference type="SAM" id="MobiDB-lite"/>
    </source>
</evidence>
<dbReference type="Proteomes" id="UP000250140">
    <property type="component" value="Unassembled WGS sequence"/>
</dbReference>
<proteinExistence type="predicted"/>
<dbReference type="InterPro" id="IPR052769">
    <property type="entry name" value="TPR_domain_protein"/>
</dbReference>
<keyword evidence="3" id="KW-1185">Reference proteome</keyword>
<name>A0A8E2JUU7_9PEZI</name>
<reference evidence="2 3" key="1">
    <citation type="journal article" date="2016" name="Nat. Commun.">
        <title>Ectomycorrhizal ecology is imprinted in the genome of the dominant symbiotic fungus Cenococcum geophilum.</title>
        <authorList>
            <consortium name="DOE Joint Genome Institute"/>
            <person name="Peter M."/>
            <person name="Kohler A."/>
            <person name="Ohm R.A."/>
            <person name="Kuo A."/>
            <person name="Krutzmann J."/>
            <person name="Morin E."/>
            <person name="Arend M."/>
            <person name="Barry K.W."/>
            <person name="Binder M."/>
            <person name="Choi C."/>
            <person name="Clum A."/>
            <person name="Copeland A."/>
            <person name="Grisel N."/>
            <person name="Haridas S."/>
            <person name="Kipfer T."/>
            <person name="LaButti K."/>
            <person name="Lindquist E."/>
            <person name="Lipzen A."/>
            <person name="Maire R."/>
            <person name="Meier B."/>
            <person name="Mihaltcheva S."/>
            <person name="Molinier V."/>
            <person name="Murat C."/>
            <person name="Poggeler S."/>
            <person name="Quandt C.A."/>
            <person name="Sperisen C."/>
            <person name="Tritt A."/>
            <person name="Tisserant E."/>
            <person name="Crous P.W."/>
            <person name="Henrissat B."/>
            <person name="Nehls U."/>
            <person name="Egli S."/>
            <person name="Spatafora J.W."/>
            <person name="Grigoriev I.V."/>
            <person name="Martin F.M."/>
        </authorList>
    </citation>
    <scope>NUCLEOTIDE SEQUENCE [LARGE SCALE GENOMIC DNA]</scope>
    <source>
        <strain evidence="2 3">CBS 207.34</strain>
    </source>
</reference>
<protein>
    <recommendedName>
        <fullName evidence="4">Tetratricopeptide repeat protein 1</fullName>
    </recommendedName>
</protein>
<organism evidence="2 3">
    <name type="scientific">Glonium stellatum</name>
    <dbReference type="NCBI Taxonomy" id="574774"/>
    <lineage>
        <taxon>Eukaryota</taxon>
        <taxon>Fungi</taxon>
        <taxon>Dikarya</taxon>
        <taxon>Ascomycota</taxon>
        <taxon>Pezizomycotina</taxon>
        <taxon>Dothideomycetes</taxon>
        <taxon>Pleosporomycetidae</taxon>
        <taxon>Gloniales</taxon>
        <taxon>Gloniaceae</taxon>
        <taxon>Glonium</taxon>
    </lineage>
</organism>
<dbReference type="EMBL" id="KV749232">
    <property type="protein sequence ID" value="OCL10520.1"/>
    <property type="molecule type" value="Genomic_DNA"/>
</dbReference>
<feature type="compositionally biased region" description="Basic and acidic residues" evidence="1">
    <location>
        <begin position="121"/>
        <end position="131"/>
    </location>
</feature>
<dbReference type="AlphaFoldDB" id="A0A8E2JUU7"/>
<sequence>MSTSFDSGPEKIKNALKPEADEKPLILQFSSSEEATLLEESNTQKANANTLFGSGDYSSAIQGYLKALSSCPVYFGYDVAVLHSNIAACHLKLRDWKATASAATEALESLDQLDPPAENQRPGEETHAQVEEVNEKTAVKIDALARSGRNRDDIQKIRTKALLRRAKARKEIGGWAALQGSEEDYRRLSAMPNLSPLDHKIVQNALRLLPQRLEEAKQKEMGEMVGKLKQLGNGILKPFGLSTDNFNFVKDETSGGYSMQFNQNT</sequence>
<feature type="region of interest" description="Disordered" evidence="1">
    <location>
        <begin position="109"/>
        <end position="131"/>
    </location>
</feature>
<gene>
    <name evidence="2" type="ORF">AOQ84DRAFT_396811</name>
</gene>
<dbReference type="InterPro" id="IPR011990">
    <property type="entry name" value="TPR-like_helical_dom_sf"/>
</dbReference>
<accession>A0A8E2JUU7</accession>
<dbReference type="OrthoDB" id="1872379at2759"/>
<evidence type="ECO:0000313" key="3">
    <source>
        <dbReference type="Proteomes" id="UP000250140"/>
    </source>
</evidence>
<dbReference type="PANTHER" id="PTHR46014:SF1">
    <property type="entry name" value="TETRATRICOPEPTIDE REPEAT PROTEIN 1"/>
    <property type="match status" value="1"/>
</dbReference>
<dbReference type="PANTHER" id="PTHR46014">
    <property type="entry name" value="TETRATRICOPEPTIDE REPEAT PROTEIN 1"/>
    <property type="match status" value="1"/>
</dbReference>
<dbReference type="Gene3D" id="1.25.40.10">
    <property type="entry name" value="Tetratricopeptide repeat domain"/>
    <property type="match status" value="1"/>
</dbReference>
<dbReference type="SUPFAM" id="SSF48452">
    <property type="entry name" value="TPR-like"/>
    <property type="match status" value="1"/>
</dbReference>
<evidence type="ECO:0008006" key="4">
    <source>
        <dbReference type="Google" id="ProtNLM"/>
    </source>
</evidence>
<evidence type="ECO:0000313" key="2">
    <source>
        <dbReference type="EMBL" id="OCL10520.1"/>
    </source>
</evidence>